<name>A0A554VPC6_9FLAO</name>
<dbReference type="OrthoDB" id="9855379at2"/>
<comment type="caution">
    <text evidence="2">The sequence shown here is derived from an EMBL/GenBank/DDBJ whole genome shotgun (WGS) entry which is preliminary data.</text>
</comment>
<dbReference type="Proteomes" id="UP000318833">
    <property type="component" value="Unassembled WGS sequence"/>
</dbReference>
<protein>
    <recommendedName>
        <fullName evidence="4">SLATT domain-containing protein</fullName>
    </recommendedName>
</protein>
<feature type="transmembrane region" description="Helical" evidence="1">
    <location>
        <begin position="59"/>
        <end position="84"/>
    </location>
</feature>
<keyword evidence="1" id="KW-1133">Transmembrane helix</keyword>
<dbReference type="RefSeq" id="WP_143915621.1">
    <property type="nucleotide sequence ID" value="NZ_CANMXV010000014.1"/>
</dbReference>
<evidence type="ECO:0000256" key="1">
    <source>
        <dbReference type="SAM" id="Phobius"/>
    </source>
</evidence>
<dbReference type="EMBL" id="VLNR01000007">
    <property type="protein sequence ID" value="TSE10322.1"/>
    <property type="molecule type" value="Genomic_DNA"/>
</dbReference>
<sequence length="189" mass="22350">MPNDLFDLTFYKELYNKEFDRKKEIDSSISYPTTLISLFIGVLLYLLNMIDFGNIKNESVLKIVLAIFFLTSFSALIIVSIGLLMTTYINLFKKYQYLPHAKQLFDKEVELLKHYRTHFLEVNKENIDQESKEWALNEFNSNLLDYYVRFTNNNQMVNDARERTYYLSRKYLLIAALVLLPLGLLIISK</sequence>
<dbReference type="AlphaFoldDB" id="A0A554VPC6"/>
<accession>A0A554VPC6</accession>
<gene>
    <name evidence="2" type="ORF">FOF46_04625</name>
</gene>
<keyword evidence="1" id="KW-0812">Transmembrane</keyword>
<reference evidence="2 3" key="1">
    <citation type="submission" date="2019-07" db="EMBL/GenBank/DDBJ databases">
        <title>The draft genome sequence of Aquimarina algiphila M91.</title>
        <authorList>
            <person name="Meng X."/>
        </authorList>
    </citation>
    <scope>NUCLEOTIDE SEQUENCE [LARGE SCALE GENOMIC DNA]</scope>
    <source>
        <strain evidence="2 3">M91</strain>
    </source>
</reference>
<keyword evidence="3" id="KW-1185">Reference proteome</keyword>
<organism evidence="2 3">
    <name type="scientific">Aquimarina algiphila</name>
    <dbReference type="NCBI Taxonomy" id="2047982"/>
    <lineage>
        <taxon>Bacteria</taxon>
        <taxon>Pseudomonadati</taxon>
        <taxon>Bacteroidota</taxon>
        <taxon>Flavobacteriia</taxon>
        <taxon>Flavobacteriales</taxon>
        <taxon>Flavobacteriaceae</taxon>
        <taxon>Aquimarina</taxon>
    </lineage>
</organism>
<evidence type="ECO:0000313" key="2">
    <source>
        <dbReference type="EMBL" id="TSE10322.1"/>
    </source>
</evidence>
<evidence type="ECO:0000313" key="3">
    <source>
        <dbReference type="Proteomes" id="UP000318833"/>
    </source>
</evidence>
<proteinExistence type="predicted"/>
<evidence type="ECO:0008006" key="4">
    <source>
        <dbReference type="Google" id="ProtNLM"/>
    </source>
</evidence>
<feature type="transmembrane region" description="Helical" evidence="1">
    <location>
        <begin position="171"/>
        <end position="188"/>
    </location>
</feature>
<keyword evidence="1" id="KW-0472">Membrane</keyword>
<feature type="transmembrane region" description="Helical" evidence="1">
    <location>
        <begin position="29"/>
        <end position="47"/>
    </location>
</feature>